<comment type="caution">
    <text evidence="8">The sequence shown here is derived from an EMBL/GenBank/DDBJ whole genome shotgun (WGS) entry which is preliminary data.</text>
</comment>
<protein>
    <recommendedName>
        <fullName evidence="2">[acyl-carrier-protein] S-malonyltransferase</fullName>
        <ecNumber evidence="2">2.3.1.39</ecNumber>
    </recommendedName>
</protein>
<dbReference type="InterPro" id="IPR001227">
    <property type="entry name" value="Ac_transferase_dom_sf"/>
</dbReference>
<feature type="active site" evidence="6">
    <location>
        <position position="91"/>
    </location>
</feature>
<dbReference type="GO" id="GO:0005829">
    <property type="term" value="C:cytosol"/>
    <property type="evidence" value="ECO:0007669"/>
    <property type="project" value="TreeGrafter"/>
</dbReference>
<comment type="similarity">
    <text evidence="1">Belongs to the FabD family.</text>
</comment>
<name>A0A257LSU8_UNCW3</name>
<dbReference type="SUPFAM" id="SSF55048">
    <property type="entry name" value="Probable ACP-binding domain of malonyl-CoA ACP transacylase"/>
    <property type="match status" value="1"/>
</dbReference>
<dbReference type="GO" id="GO:0004314">
    <property type="term" value="F:[acyl-carrier-protein] S-malonyltransferase activity"/>
    <property type="evidence" value="ECO:0007669"/>
    <property type="project" value="UniProtKB-EC"/>
</dbReference>
<dbReference type="EMBL" id="NMUJ01000075">
    <property type="protein sequence ID" value="OYV02559.1"/>
    <property type="molecule type" value="Genomic_DNA"/>
</dbReference>
<dbReference type="Pfam" id="PF00698">
    <property type="entry name" value="Acyl_transf_1"/>
    <property type="match status" value="1"/>
</dbReference>
<evidence type="ECO:0000256" key="1">
    <source>
        <dbReference type="ARBA" id="ARBA00008217"/>
    </source>
</evidence>
<dbReference type="EC" id="2.3.1.39" evidence="2"/>
<accession>A0A257LSU8</accession>
<evidence type="ECO:0000256" key="3">
    <source>
        <dbReference type="ARBA" id="ARBA00022679"/>
    </source>
</evidence>
<keyword evidence="4" id="KW-0012">Acyltransferase</keyword>
<dbReference type="SMART" id="SM00827">
    <property type="entry name" value="PKS_AT"/>
    <property type="match status" value="1"/>
</dbReference>
<dbReference type="Gene3D" id="3.30.70.250">
    <property type="entry name" value="Malonyl-CoA ACP transacylase, ACP-binding"/>
    <property type="match status" value="1"/>
</dbReference>
<dbReference type="NCBIfam" id="TIGR00128">
    <property type="entry name" value="fabD"/>
    <property type="match status" value="1"/>
</dbReference>
<dbReference type="PIRSF" id="PIRSF000446">
    <property type="entry name" value="Mct"/>
    <property type="match status" value="1"/>
</dbReference>
<evidence type="ECO:0000259" key="7">
    <source>
        <dbReference type="SMART" id="SM00827"/>
    </source>
</evidence>
<dbReference type="InterPro" id="IPR024925">
    <property type="entry name" value="Malonyl_CoA-ACP_transAc"/>
</dbReference>
<evidence type="ECO:0000313" key="8">
    <source>
        <dbReference type="EMBL" id="OYV02559.1"/>
    </source>
</evidence>
<dbReference type="InterPro" id="IPR014043">
    <property type="entry name" value="Acyl_transferase_dom"/>
</dbReference>
<dbReference type="InterPro" id="IPR050858">
    <property type="entry name" value="Mal-CoA-ACP_Trans/PKS_FabD"/>
</dbReference>
<dbReference type="Proteomes" id="UP000216312">
    <property type="component" value="Unassembled WGS sequence"/>
</dbReference>
<organism evidence="8 9">
    <name type="scientific">candidate division WOR-3 bacterium 4484_18</name>
    <dbReference type="NCBI Taxonomy" id="2020626"/>
    <lineage>
        <taxon>Bacteria</taxon>
        <taxon>Bacteria division WOR-3</taxon>
    </lineage>
</organism>
<dbReference type="PANTHER" id="PTHR42681:SF1">
    <property type="entry name" value="MALONYL-COA-ACYL CARRIER PROTEIN TRANSACYLASE, MITOCHONDRIAL"/>
    <property type="match status" value="1"/>
</dbReference>
<dbReference type="Gene3D" id="3.40.366.10">
    <property type="entry name" value="Malonyl-Coenzyme A Acyl Carrier Protein, domain 2"/>
    <property type="match status" value="1"/>
</dbReference>
<keyword evidence="3 8" id="KW-0808">Transferase</keyword>
<evidence type="ECO:0000256" key="6">
    <source>
        <dbReference type="PIRSR" id="PIRSR000446-1"/>
    </source>
</evidence>
<dbReference type="InterPro" id="IPR016036">
    <property type="entry name" value="Malonyl_transacylase_ACP-bd"/>
</dbReference>
<dbReference type="InterPro" id="IPR016035">
    <property type="entry name" value="Acyl_Trfase/lysoPLipase"/>
</dbReference>
<dbReference type="SUPFAM" id="SSF52151">
    <property type="entry name" value="FabD/lysophospholipase-like"/>
    <property type="match status" value="1"/>
</dbReference>
<feature type="domain" description="Malonyl-CoA:ACP transacylase (MAT)" evidence="7">
    <location>
        <begin position="5"/>
        <end position="288"/>
    </location>
</feature>
<evidence type="ECO:0000256" key="4">
    <source>
        <dbReference type="ARBA" id="ARBA00023315"/>
    </source>
</evidence>
<dbReference type="InterPro" id="IPR004410">
    <property type="entry name" value="Malonyl_CoA-ACP_transAc_FabD"/>
</dbReference>
<evidence type="ECO:0000256" key="5">
    <source>
        <dbReference type="ARBA" id="ARBA00048462"/>
    </source>
</evidence>
<feature type="active site" evidence="6">
    <location>
        <position position="200"/>
    </location>
</feature>
<sequence length="289" mass="31759">MLAAVFPGQGSQYVGMARSLYDEFTEVRPLFEQAAEILGDDFLKLMFEGPEGLLKESKNTQPAILLHSVVGYELLKRRVTDFSPAIVMGHSLGEYSALVVAGVIDFVTALKLVRRRGELMSAAGDKHPGGMAAVLGVTTDVVESKIRELQKYGTIVVANYNSPMQTVISGEVGMIDRAIEGFKKLGVKKVVKLKVSGAFHSPLMEEASEEFAKLLDEVEFNTPKIPIIPNATGKLTRDKEELKSALKRQMRSPVLWTQSVREAKRFGIRRVIEVGPKKVLCGLINKIDA</sequence>
<reference evidence="9" key="1">
    <citation type="submission" date="2017-07" db="EMBL/GenBank/DDBJ databases">
        <title>Novel pathways for hydrocarbon cycling and metabolic interdependencies in hydrothermal sediment communities.</title>
        <authorList>
            <person name="Dombrowski N."/>
            <person name="Seitz K."/>
            <person name="Teske A."/>
            <person name="Baker B."/>
        </authorList>
    </citation>
    <scope>NUCLEOTIDE SEQUENCE [LARGE SCALE GENOMIC DNA]</scope>
</reference>
<evidence type="ECO:0000256" key="2">
    <source>
        <dbReference type="ARBA" id="ARBA00013258"/>
    </source>
</evidence>
<dbReference type="GO" id="GO:0006633">
    <property type="term" value="P:fatty acid biosynthetic process"/>
    <property type="evidence" value="ECO:0007669"/>
    <property type="project" value="TreeGrafter"/>
</dbReference>
<dbReference type="PANTHER" id="PTHR42681">
    <property type="entry name" value="MALONYL-COA-ACYL CARRIER PROTEIN TRANSACYLASE, MITOCHONDRIAL"/>
    <property type="match status" value="1"/>
</dbReference>
<dbReference type="AlphaFoldDB" id="A0A257LSU8"/>
<comment type="catalytic activity">
    <reaction evidence="5">
        <text>holo-[ACP] + malonyl-CoA = malonyl-[ACP] + CoA</text>
        <dbReference type="Rhea" id="RHEA:41792"/>
        <dbReference type="Rhea" id="RHEA-COMP:9623"/>
        <dbReference type="Rhea" id="RHEA-COMP:9685"/>
        <dbReference type="ChEBI" id="CHEBI:57287"/>
        <dbReference type="ChEBI" id="CHEBI:57384"/>
        <dbReference type="ChEBI" id="CHEBI:64479"/>
        <dbReference type="ChEBI" id="CHEBI:78449"/>
        <dbReference type="EC" id="2.3.1.39"/>
    </reaction>
</comment>
<evidence type="ECO:0000313" key="9">
    <source>
        <dbReference type="Proteomes" id="UP000216312"/>
    </source>
</evidence>
<proteinExistence type="inferred from homology"/>
<gene>
    <name evidence="8" type="primary">fabD</name>
    <name evidence="8" type="ORF">CGW93_04840</name>
</gene>
<feature type="non-terminal residue" evidence="8">
    <location>
        <position position="289"/>
    </location>
</feature>
<dbReference type="FunFam" id="3.30.70.250:FF:000001">
    <property type="entry name" value="Malonyl CoA-acyl carrier protein transacylase"/>
    <property type="match status" value="1"/>
</dbReference>